<name>A0ABX2G8G2_9BURK</name>
<organism evidence="2 3">
    <name type="scientific">Sphaerotilus uruguayifluvii</name>
    <dbReference type="NCBI Taxonomy" id="2735897"/>
    <lineage>
        <taxon>Bacteria</taxon>
        <taxon>Pseudomonadati</taxon>
        <taxon>Pseudomonadota</taxon>
        <taxon>Betaproteobacteria</taxon>
        <taxon>Burkholderiales</taxon>
        <taxon>Sphaerotilaceae</taxon>
        <taxon>Sphaerotilus</taxon>
    </lineage>
</organism>
<dbReference type="EMBL" id="JABSNM010000037">
    <property type="protein sequence ID" value="NRT58623.1"/>
    <property type="molecule type" value="Genomic_DNA"/>
</dbReference>
<gene>
    <name evidence="2" type="ORF">HNQ01_004392</name>
</gene>
<keyword evidence="1" id="KW-0732">Signal</keyword>
<proteinExistence type="predicted"/>
<evidence type="ECO:0000313" key="2">
    <source>
        <dbReference type="EMBL" id="NRT58623.1"/>
    </source>
</evidence>
<reference evidence="2 3" key="1">
    <citation type="submission" date="2020-05" db="EMBL/GenBank/DDBJ databases">
        <title>Genomic Encyclopedia of Type Strains, Phase IV (KMG-V): Genome sequencing to study the core and pangenomes of soil and plant-associated prokaryotes.</title>
        <authorList>
            <person name="Whitman W."/>
        </authorList>
    </citation>
    <scope>NUCLEOTIDE SEQUENCE [LARGE SCALE GENOMIC DNA]</scope>
    <source>
        <strain evidence="2 3">C29</strain>
    </source>
</reference>
<accession>A0ABX2G8G2</accession>
<keyword evidence="3" id="KW-1185">Reference proteome</keyword>
<dbReference type="Proteomes" id="UP001516061">
    <property type="component" value="Unassembled WGS sequence"/>
</dbReference>
<protein>
    <submittedName>
        <fullName evidence="2">Uncharacterized protein</fullName>
    </submittedName>
</protein>
<feature type="signal peptide" evidence="1">
    <location>
        <begin position="1"/>
        <end position="23"/>
    </location>
</feature>
<sequence>MSRQRAGLPLRLLALGLAAGASAQQRLCRIDAQPAIRARVAHHSAQELDRLGGSVVLRPDANVRQGLGLA</sequence>
<evidence type="ECO:0000256" key="1">
    <source>
        <dbReference type="SAM" id="SignalP"/>
    </source>
</evidence>
<feature type="chain" id="PRO_5046207446" evidence="1">
    <location>
        <begin position="24"/>
        <end position="70"/>
    </location>
</feature>
<dbReference type="RefSeq" id="WP_173807633.1">
    <property type="nucleotide sequence ID" value="NZ_JABSNM010000037.1"/>
</dbReference>
<comment type="caution">
    <text evidence="2">The sequence shown here is derived from an EMBL/GenBank/DDBJ whole genome shotgun (WGS) entry which is preliminary data.</text>
</comment>
<evidence type="ECO:0000313" key="3">
    <source>
        <dbReference type="Proteomes" id="UP001516061"/>
    </source>
</evidence>